<feature type="transmembrane region" description="Helical" evidence="2">
    <location>
        <begin position="12"/>
        <end position="33"/>
    </location>
</feature>
<keyword evidence="5" id="KW-1185">Reference proteome</keyword>
<dbReference type="EMBL" id="AORV01000043">
    <property type="protein sequence ID" value="EMS71074.1"/>
    <property type="molecule type" value="Genomic_DNA"/>
</dbReference>
<dbReference type="RefSeq" id="WP_004627071.1">
    <property type="nucleotide sequence ID" value="NZ_AORV01000043.1"/>
</dbReference>
<dbReference type="GO" id="GO:0046677">
    <property type="term" value="P:response to antibiotic"/>
    <property type="evidence" value="ECO:0007669"/>
    <property type="project" value="InterPro"/>
</dbReference>
<reference evidence="4 5" key="1">
    <citation type="journal article" date="2013" name="Genome Announc.">
        <title>Draft Genome Sequence of the Cellulolytic, Mesophilic, Anaerobic Bacterium Clostridium termitidis Strain CT1112 (DSM 5398).</title>
        <authorList>
            <person name="Lal S."/>
            <person name="Ramachandran U."/>
            <person name="Zhang X."/>
            <person name="Munir R."/>
            <person name="Sparling R."/>
            <person name="Levin D.B."/>
        </authorList>
    </citation>
    <scope>NUCLEOTIDE SEQUENCE [LARGE SCALE GENOMIC DNA]</scope>
    <source>
        <strain evidence="4 5">CT1112</strain>
    </source>
</reference>
<dbReference type="PANTHER" id="PTHR35333">
    <property type="entry name" value="BETA-LACTAMASE"/>
    <property type="match status" value="1"/>
</dbReference>
<feature type="compositionally biased region" description="Low complexity" evidence="1">
    <location>
        <begin position="60"/>
        <end position="80"/>
    </location>
</feature>
<dbReference type="InterPro" id="IPR045155">
    <property type="entry name" value="Beta-lactam_cat"/>
</dbReference>
<keyword evidence="2" id="KW-0472">Membrane</keyword>
<dbReference type="InterPro" id="IPR012338">
    <property type="entry name" value="Beta-lactam/transpept-like"/>
</dbReference>
<dbReference type="STRING" id="1195236.CTER_3081"/>
<dbReference type="PATRIC" id="fig|1195236.3.peg.3305"/>
<evidence type="ECO:0000313" key="4">
    <source>
        <dbReference type="EMBL" id="EMS71074.1"/>
    </source>
</evidence>
<dbReference type="eggNOG" id="COG2367">
    <property type="taxonomic scope" value="Bacteria"/>
</dbReference>
<feature type="region of interest" description="Disordered" evidence="1">
    <location>
        <begin position="42"/>
        <end position="98"/>
    </location>
</feature>
<organism evidence="4 5">
    <name type="scientific">Ruminiclostridium cellobioparum subsp. termitidis CT1112</name>
    <dbReference type="NCBI Taxonomy" id="1195236"/>
    <lineage>
        <taxon>Bacteria</taxon>
        <taxon>Bacillati</taxon>
        <taxon>Bacillota</taxon>
        <taxon>Clostridia</taxon>
        <taxon>Eubacteriales</taxon>
        <taxon>Oscillospiraceae</taxon>
        <taxon>Ruminiclostridium</taxon>
    </lineage>
</organism>
<evidence type="ECO:0000256" key="2">
    <source>
        <dbReference type="SAM" id="Phobius"/>
    </source>
</evidence>
<dbReference type="PANTHER" id="PTHR35333:SF3">
    <property type="entry name" value="BETA-LACTAMASE-TYPE TRANSPEPTIDASE FOLD CONTAINING PROTEIN"/>
    <property type="match status" value="1"/>
</dbReference>
<dbReference type="InterPro" id="IPR000871">
    <property type="entry name" value="Beta-lactam_class-A"/>
</dbReference>
<dbReference type="GO" id="GO:0008800">
    <property type="term" value="F:beta-lactamase activity"/>
    <property type="evidence" value="ECO:0007669"/>
    <property type="project" value="InterPro"/>
</dbReference>
<evidence type="ECO:0000313" key="5">
    <source>
        <dbReference type="Proteomes" id="UP000014155"/>
    </source>
</evidence>
<keyword evidence="2" id="KW-0812">Transmembrane</keyword>
<dbReference type="SUPFAM" id="SSF56601">
    <property type="entry name" value="beta-lactamase/transpeptidase-like"/>
    <property type="match status" value="1"/>
</dbReference>
<dbReference type="AlphaFoldDB" id="S0FPH9"/>
<dbReference type="Pfam" id="PF13354">
    <property type="entry name" value="Beta-lactamase2"/>
    <property type="match status" value="1"/>
</dbReference>
<dbReference type="Proteomes" id="UP000014155">
    <property type="component" value="Unassembled WGS sequence"/>
</dbReference>
<dbReference type="GO" id="GO:0030655">
    <property type="term" value="P:beta-lactam antibiotic catabolic process"/>
    <property type="evidence" value="ECO:0007669"/>
    <property type="project" value="InterPro"/>
</dbReference>
<sequence length="369" mass="39814">MKNGRKYKKRRALVVAATVLSIVAVVMAVYLFLNRDNVTGASKAGDSTHTGSSQTAVTQTGPGTAANSAATNSGSAGSTGQPSDSTANGSNSDLNGVTTQAHGYLPKIGTAAKSGRMDELKKIITDYTSKLSGRYGVTYIDLATGEMVNVSDQVEYIAASTSKLPINMVLFKDIEAGKVSLEDKLVYKEEDLEYGTGIIQNSPYGTEYTVRETSKLAIRKSDNCGVNMIIRQVGIENVRKYLTDLGGKVYYGKTHRSCPYDMALVARDLYSHYLDNEAVYGELINNLENTDWNDRISAKLTGVKVAHKIGNQTKTANDVGIVFGKHPYVLSVMTEDVDFGTACNNIAALSKKIFDFEEAYAAETPVQAK</sequence>
<proteinExistence type="predicted"/>
<feature type="compositionally biased region" description="Polar residues" evidence="1">
    <location>
        <begin position="81"/>
        <end position="98"/>
    </location>
</feature>
<dbReference type="Gene3D" id="3.40.710.10">
    <property type="entry name" value="DD-peptidase/beta-lactamase superfamily"/>
    <property type="match status" value="1"/>
</dbReference>
<feature type="domain" description="Beta-lactamase class A catalytic" evidence="3">
    <location>
        <begin position="136"/>
        <end position="334"/>
    </location>
</feature>
<comment type="caution">
    <text evidence="4">The sequence shown here is derived from an EMBL/GenBank/DDBJ whole genome shotgun (WGS) entry which is preliminary data.</text>
</comment>
<accession>S0FPH9</accession>
<name>S0FPH9_RUMCE</name>
<feature type="compositionally biased region" description="Polar residues" evidence="1">
    <location>
        <begin position="42"/>
        <end position="59"/>
    </location>
</feature>
<protein>
    <submittedName>
        <fullName evidence="4">Beta-lactamase class A</fullName>
    </submittedName>
</protein>
<keyword evidence="2" id="KW-1133">Transmembrane helix</keyword>
<evidence type="ECO:0000256" key="1">
    <source>
        <dbReference type="SAM" id="MobiDB-lite"/>
    </source>
</evidence>
<evidence type="ECO:0000259" key="3">
    <source>
        <dbReference type="Pfam" id="PF13354"/>
    </source>
</evidence>
<gene>
    <name evidence="4" type="ORF">CTER_3081</name>
</gene>